<comment type="caution">
    <text evidence="2">The sequence shown here is derived from an EMBL/GenBank/DDBJ whole genome shotgun (WGS) entry which is preliminary data.</text>
</comment>
<proteinExistence type="predicted"/>
<dbReference type="SUPFAM" id="SSF51735">
    <property type="entry name" value="NAD(P)-binding Rossmann-fold domains"/>
    <property type="match status" value="1"/>
</dbReference>
<keyword evidence="2" id="KW-0456">Lyase</keyword>
<organism evidence="2 3">
    <name type="scientific">Bradyrhizobium vignae</name>
    <dbReference type="NCBI Taxonomy" id="1549949"/>
    <lineage>
        <taxon>Bacteria</taxon>
        <taxon>Pseudomonadati</taxon>
        <taxon>Pseudomonadota</taxon>
        <taxon>Alphaproteobacteria</taxon>
        <taxon>Hyphomicrobiales</taxon>
        <taxon>Nitrobacteraceae</taxon>
        <taxon>Bradyrhizobium</taxon>
    </lineage>
</organism>
<dbReference type="EC" id="4.2.1.45" evidence="2"/>
<protein>
    <submittedName>
        <fullName evidence="2">CDP-glucose 4,6-dehydratase</fullName>
        <ecNumber evidence="2">4.2.1.45</ecNumber>
    </submittedName>
</protein>
<accession>A0ABS3ZYN7</accession>
<dbReference type="GO" id="GO:0047733">
    <property type="term" value="F:CDP-glucose 4,6-dehydratase activity"/>
    <property type="evidence" value="ECO:0007669"/>
    <property type="project" value="UniProtKB-EC"/>
</dbReference>
<reference evidence="2 3" key="1">
    <citation type="submission" date="2021-03" db="EMBL/GenBank/DDBJ databases">
        <title>Genome Sequence of Bradyrhizobium vignae strain ISRA400.</title>
        <authorList>
            <person name="Tisa L.S."/>
            <person name="Svistoonoff S."/>
            <person name="Hocher V."/>
            <person name="Fall S."/>
            <person name="Zaiya A."/>
            <person name="Naing D."/>
            <person name="Niang N."/>
            <person name="Diouf A."/>
            <person name="Dasylva M.C."/>
            <person name="Toure O."/>
            <person name="Gueye M."/>
            <person name="Gully D."/>
            <person name="Tisseyre P."/>
            <person name="Simpson S."/>
            <person name="Morris K."/>
            <person name="Thomas W.K."/>
        </authorList>
    </citation>
    <scope>NUCLEOTIDE SEQUENCE [LARGE SCALE GENOMIC DNA]</scope>
    <source>
        <strain evidence="2 3">ISRA400</strain>
    </source>
</reference>
<dbReference type="InterPro" id="IPR013445">
    <property type="entry name" value="CDP_4_6_deHydtase"/>
</dbReference>
<dbReference type="EMBL" id="JAGIKT010000044">
    <property type="protein sequence ID" value="MBP0113277.1"/>
    <property type="molecule type" value="Genomic_DNA"/>
</dbReference>
<name>A0ABS3ZYN7_9BRAD</name>
<dbReference type="Proteomes" id="UP000669317">
    <property type="component" value="Unassembled WGS sequence"/>
</dbReference>
<dbReference type="PANTHER" id="PTHR43000">
    <property type="entry name" value="DTDP-D-GLUCOSE 4,6-DEHYDRATASE-RELATED"/>
    <property type="match status" value="1"/>
</dbReference>
<dbReference type="RefSeq" id="WP_209295611.1">
    <property type="nucleotide sequence ID" value="NZ_JAGIKT010000044.1"/>
</dbReference>
<sequence length="369" mass="39599">MVLSMTCGSELLDFELILEGERIFVTGHTGFTGGWLVSWLKRIGCDVAGLALEPASTPSLFAAANIADGVVSGIGDIRDLGIVCDAVACHRPSVIIHLAAQPLVSKSFADPIETFATNALGTAHVLEAARLTTGVKAVVCITTDKVYRDQDWVWGYREQDPLGGKDPYSASKACAELVAASYRATLAERGNGVLIANARGGNIIGGGDWSADRIVPDFVRAVTVGQPISLRNPGAVRPWQHVLALVHGYLVLAARLLSGDSSAADNWNFGPSDESARTVGNLVEQLGAVWVRPEIIYAPGSFPETRFLHLDSTKARSHLGWAPPLSFKDTVDLTASWYRDFTANPSDGTQITVRQIEHYRNALRSHAGR</sequence>
<feature type="domain" description="NAD(P)-binding" evidence="1">
    <location>
        <begin position="24"/>
        <end position="332"/>
    </location>
</feature>
<keyword evidence="3" id="KW-1185">Reference proteome</keyword>
<dbReference type="InterPro" id="IPR016040">
    <property type="entry name" value="NAD(P)-bd_dom"/>
</dbReference>
<gene>
    <name evidence="2" type="primary">rfbG</name>
    <name evidence="2" type="ORF">JWS04_19745</name>
</gene>
<evidence type="ECO:0000259" key="1">
    <source>
        <dbReference type="Pfam" id="PF16363"/>
    </source>
</evidence>
<evidence type="ECO:0000313" key="3">
    <source>
        <dbReference type="Proteomes" id="UP000669317"/>
    </source>
</evidence>
<dbReference type="NCBIfam" id="TIGR02622">
    <property type="entry name" value="CDP_4_6_dhtase"/>
    <property type="match status" value="1"/>
</dbReference>
<dbReference type="Pfam" id="PF16363">
    <property type="entry name" value="GDP_Man_Dehyd"/>
    <property type="match status" value="1"/>
</dbReference>
<dbReference type="InterPro" id="IPR036291">
    <property type="entry name" value="NAD(P)-bd_dom_sf"/>
</dbReference>
<evidence type="ECO:0000313" key="2">
    <source>
        <dbReference type="EMBL" id="MBP0113277.1"/>
    </source>
</evidence>
<dbReference type="Gene3D" id="3.90.25.10">
    <property type="entry name" value="UDP-galactose 4-epimerase, domain 1"/>
    <property type="match status" value="1"/>
</dbReference>
<dbReference type="Gene3D" id="3.40.50.720">
    <property type="entry name" value="NAD(P)-binding Rossmann-like Domain"/>
    <property type="match status" value="1"/>
</dbReference>